<evidence type="ECO:0000256" key="1">
    <source>
        <dbReference type="ARBA" id="ARBA00009500"/>
    </source>
</evidence>
<evidence type="ECO:0000313" key="7">
    <source>
        <dbReference type="EMBL" id="KAJ8732628.1"/>
    </source>
</evidence>
<evidence type="ECO:0000256" key="4">
    <source>
        <dbReference type="RuleBase" id="RU000411"/>
    </source>
</evidence>
<comment type="caution">
    <text evidence="7">The sequence shown here is derived from an EMBL/GenBank/DDBJ whole genome shotgun (WGS) entry which is preliminary data.</text>
</comment>
<keyword evidence="2" id="KW-0646">Protease inhibitor</keyword>
<reference evidence="7" key="1">
    <citation type="submission" date="2023-03" db="EMBL/GenBank/DDBJ databases">
        <title>Chromosome-level genomes of two armyworms, Mythimna separata and Mythimna loreyi, provide insights into the biosynthesis and reception of sex pheromones.</title>
        <authorList>
            <person name="Zhao H."/>
        </authorList>
    </citation>
    <scope>NUCLEOTIDE SEQUENCE</scope>
    <source>
        <strain evidence="7">BeijingLab</strain>
        <tissue evidence="7">Pupa</tissue>
    </source>
</reference>
<dbReference type="InterPro" id="IPR023796">
    <property type="entry name" value="Serpin_dom"/>
</dbReference>
<protein>
    <recommendedName>
        <fullName evidence="6">Serpin domain-containing protein</fullName>
    </recommendedName>
</protein>
<dbReference type="SMART" id="SM00093">
    <property type="entry name" value="SERPIN"/>
    <property type="match status" value="1"/>
</dbReference>
<keyword evidence="8" id="KW-1185">Reference proteome</keyword>
<dbReference type="PANTHER" id="PTHR11461:SF211">
    <property type="entry name" value="GH10112P-RELATED"/>
    <property type="match status" value="1"/>
</dbReference>
<evidence type="ECO:0000313" key="8">
    <source>
        <dbReference type="Proteomes" id="UP001231518"/>
    </source>
</evidence>
<dbReference type="InterPro" id="IPR042185">
    <property type="entry name" value="Serpin_sf_2"/>
</dbReference>
<dbReference type="PANTHER" id="PTHR11461">
    <property type="entry name" value="SERINE PROTEASE INHIBITOR, SERPIN"/>
    <property type="match status" value="1"/>
</dbReference>
<dbReference type="Proteomes" id="UP001231518">
    <property type="component" value="Chromosome 6"/>
</dbReference>
<dbReference type="Gene3D" id="2.30.39.10">
    <property type="entry name" value="Alpha-1-antitrypsin, domain 1"/>
    <property type="match status" value="1"/>
</dbReference>
<dbReference type="Gene3D" id="3.30.497.10">
    <property type="entry name" value="Antithrombin, subunit I, domain 2"/>
    <property type="match status" value="1"/>
</dbReference>
<evidence type="ECO:0000256" key="3">
    <source>
        <dbReference type="ARBA" id="ARBA00022900"/>
    </source>
</evidence>
<keyword evidence="5" id="KW-0732">Signal</keyword>
<dbReference type="InterPro" id="IPR036186">
    <property type="entry name" value="Serpin_sf"/>
</dbReference>
<name>A0AAD7Z0G7_MYTSE</name>
<dbReference type="CDD" id="cd19579">
    <property type="entry name" value="serpin1K-like"/>
    <property type="match status" value="1"/>
</dbReference>
<keyword evidence="3" id="KW-0722">Serine protease inhibitor</keyword>
<dbReference type="AlphaFoldDB" id="A0AAD7Z0G7"/>
<organism evidence="7 8">
    <name type="scientific">Mythimna separata</name>
    <name type="common">Oriental armyworm</name>
    <name type="synonym">Pseudaletia separata</name>
    <dbReference type="NCBI Taxonomy" id="271217"/>
    <lineage>
        <taxon>Eukaryota</taxon>
        <taxon>Metazoa</taxon>
        <taxon>Ecdysozoa</taxon>
        <taxon>Arthropoda</taxon>
        <taxon>Hexapoda</taxon>
        <taxon>Insecta</taxon>
        <taxon>Pterygota</taxon>
        <taxon>Neoptera</taxon>
        <taxon>Endopterygota</taxon>
        <taxon>Lepidoptera</taxon>
        <taxon>Glossata</taxon>
        <taxon>Ditrysia</taxon>
        <taxon>Noctuoidea</taxon>
        <taxon>Noctuidae</taxon>
        <taxon>Noctuinae</taxon>
        <taxon>Hadenini</taxon>
        <taxon>Mythimna</taxon>
    </lineage>
</organism>
<dbReference type="EMBL" id="JARGEI010000004">
    <property type="protein sequence ID" value="KAJ8732628.1"/>
    <property type="molecule type" value="Genomic_DNA"/>
</dbReference>
<gene>
    <name evidence="7" type="ORF">PYW07_015227</name>
</gene>
<comment type="similarity">
    <text evidence="1 4">Belongs to the serpin family.</text>
</comment>
<dbReference type="InterPro" id="IPR000215">
    <property type="entry name" value="Serpin_fam"/>
</dbReference>
<dbReference type="Pfam" id="PF00079">
    <property type="entry name" value="Serpin"/>
    <property type="match status" value="1"/>
</dbReference>
<evidence type="ECO:0000256" key="5">
    <source>
        <dbReference type="SAM" id="SignalP"/>
    </source>
</evidence>
<evidence type="ECO:0000259" key="6">
    <source>
        <dbReference type="SMART" id="SM00093"/>
    </source>
</evidence>
<dbReference type="GO" id="GO:0005615">
    <property type="term" value="C:extracellular space"/>
    <property type="evidence" value="ECO:0007669"/>
    <property type="project" value="InterPro"/>
</dbReference>
<dbReference type="GO" id="GO:0004867">
    <property type="term" value="F:serine-type endopeptidase inhibitor activity"/>
    <property type="evidence" value="ECO:0007669"/>
    <property type="project" value="UniProtKB-KW"/>
</dbReference>
<dbReference type="SUPFAM" id="SSF56574">
    <property type="entry name" value="Serpins"/>
    <property type="match status" value="1"/>
</dbReference>
<sequence>MKLFICILALAATAMSQQTNTDLLRSSNEVFTANMFQEVVKANPGENIVLSAFSVLTPLAQLTLASEGASHDEILKAIGLPNDNVTKEVFSDVSKQLRSVQGVELSVANKVYIRKDAVLNNDFAALSKEVFNSDLQNIDFLKKDEAAKEINAWVEENTNNKIKDLVKADSFDEDTAAVLVNAIYFKGKWKKLFPKEATEDKDFFVSKDVKVKKPTMHVTDNFKYGESQELNAKLLEIPYEGDQSSLLIVLPNEVDGISSLVEKLKEPAALTKAVDDMRYNEVVVDLPKFKIETTTNLKSVLEKLNILKLFQPFEAKLSKLIQGESNLYVSDAIQKAFIDVNEEGTEAAAANAFGITYLSAVIYEIRVFKADHPFAFYLMERDKALFCGIFQS</sequence>
<feature type="signal peptide" evidence="5">
    <location>
        <begin position="1"/>
        <end position="16"/>
    </location>
</feature>
<feature type="domain" description="Serpin" evidence="6">
    <location>
        <begin position="33"/>
        <end position="392"/>
    </location>
</feature>
<dbReference type="InterPro" id="IPR042178">
    <property type="entry name" value="Serpin_sf_1"/>
</dbReference>
<evidence type="ECO:0000256" key="2">
    <source>
        <dbReference type="ARBA" id="ARBA00022690"/>
    </source>
</evidence>
<feature type="chain" id="PRO_5042212251" description="Serpin domain-containing protein" evidence="5">
    <location>
        <begin position="17"/>
        <end position="392"/>
    </location>
</feature>
<proteinExistence type="inferred from homology"/>
<accession>A0AAD7Z0G7</accession>